<dbReference type="InterPro" id="IPR010699">
    <property type="entry name" value="DUF1275"/>
</dbReference>
<evidence type="ECO:0000313" key="4">
    <source>
        <dbReference type="Proteomes" id="UP000283895"/>
    </source>
</evidence>
<dbReference type="PANTHER" id="PTHR37488">
    <property type="entry name" value="DUF1275 DOMAIN-CONTAINING PROTEIN"/>
    <property type="match status" value="1"/>
</dbReference>
<evidence type="ECO:0008006" key="5">
    <source>
        <dbReference type="Google" id="ProtNLM"/>
    </source>
</evidence>
<dbReference type="Proteomes" id="UP000283895">
    <property type="component" value="Unassembled WGS sequence"/>
</dbReference>
<comment type="caution">
    <text evidence="3">The sequence shown here is derived from an EMBL/GenBank/DDBJ whole genome shotgun (WGS) entry which is preliminary data.</text>
</comment>
<feature type="region of interest" description="Disordered" evidence="1">
    <location>
        <begin position="228"/>
        <end position="337"/>
    </location>
</feature>
<feature type="region of interest" description="Disordered" evidence="1">
    <location>
        <begin position="1"/>
        <end position="25"/>
    </location>
</feature>
<organism evidence="3 4">
    <name type="scientific">Cytospora schulzeri</name>
    <dbReference type="NCBI Taxonomy" id="448051"/>
    <lineage>
        <taxon>Eukaryota</taxon>
        <taxon>Fungi</taxon>
        <taxon>Dikarya</taxon>
        <taxon>Ascomycota</taxon>
        <taxon>Pezizomycotina</taxon>
        <taxon>Sordariomycetes</taxon>
        <taxon>Sordariomycetidae</taxon>
        <taxon>Diaporthales</taxon>
        <taxon>Cytosporaceae</taxon>
        <taxon>Cytospora</taxon>
    </lineage>
</organism>
<accession>A0A423W7Y9</accession>
<dbReference type="EMBL" id="LKEA01000023">
    <property type="protein sequence ID" value="ROV99462.1"/>
    <property type="molecule type" value="Genomic_DNA"/>
</dbReference>
<keyword evidence="2" id="KW-0472">Membrane</keyword>
<evidence type="ECO:0000256" key="2">
    <source>
        <dbReference type="SAM" id="Phobius"/>
    </source>
</evidence>
<dbReference type="OrthoDB" id="5288586at2759"/>
<feature type="transmembrane region" description="Helical" evidence="2">
    <location>
        <begin position="123"/>
        <end position="143"/>
    </location>
</feature>
<feature type="compositionally biased region" description="Basic and acidic residues" evidence="1">
    <location>
        <begin position="292"/>
        <end position="302"/>
    </location>
</feature>
<feature type="compositionally biased region" description="Basic residues" evidence="1">
    <location>
        <begin position="281"/>
        <end position="291"/>
    </location>
</feature>
<evidence type="ECO:0000256" key="1">
    <source>
        <dbReference type="SAM" id="MobiDB-lite"/>
    </source>
</evidence>
<dbReference type="PANTHER" id="PTHR37488:SF7">
    <property type="entry name" value="DUF1275 DOMAIN PROTEIN"/>
    <property type="match status" value="1"/>
</dbReference>
<evidence type="ECO:0000313" key="3">
    <source>
        <dbReference type="EMBL" id="ROV99462.1"/>
    </source>
</evidence>
<feature type="compositionally biased region" description="Basic and acidic residues" evidence="1">
    <location>
        <begin position="312"/>
        <end position="337"/>
    </location>
</feature>
<feature type="transmembrane region" description="Helical" evidence="2">
    <location>
        <begin position="91"/>
        <end position="111"/>
    </location>
</feature>
<keyword evidence="2" id="KW-1133">Transmembrane helix</keyword>
<name>A0A423W7Y9_9PEZI</name>
<feature type="compositionally biased region" description="Polar residues" evidence="1">
    <location>
        <begin position="1"/>
        <end position="20"/>
    </location>
</feature>
<keyword evidence="2" id="KW-0812">Transmembrane</keyword>
<proteinExistence type="predicted"/>
<feature type="transmembrane region" description="Helical" evidence="2">
    <location>
        <begin position="35"/>
        <end position="55"/>
    </location>
</feature>
<sequence>MSKILETSQEASTGNNSLDPSETGEGRLRRRWSTAIDASLANVPLLGCCFVTGLLDTTMFEAYGTFVSMQTGNTIFLALGASNQNNKPYDWARSLCSIGCFATGAFFFSRLHKRLGPKPTQRGTLAASFLIQAVCICVAAALVQTGFVSSQNHNGAGDTDWTEMAPIAFLSFQAAGQIVASRVLGVNELPTVVITSLMCDLMSDPKLLTVPILAGNRKRTNRVAGNKAIMGGKSKSARGFLHGPGLNAAGSQQDPIAAIERREQQRASDTGGTMSRSEKKMLKKQAKKEKKNPKGEDSKNPEGDENENPNEEDNKNRKEEDAGSYRKSAEEKDIQGM</sequence>
<dbReference type="Pfam" id="PF06912">
    <property type="entry name" value="DUF1275"/>
    <property type="match status" value="1"/>
</dbReference>
<gene>
    <name evidence="3" type="ORF">VMCG_06361</name>
</gene>
<reference evidence="3 4" key="1">
    <citation type="submission" date="2015-09" db="EMBL/GenBank/DDBJ databases">
        <title>Host preference determinants of Valsa canker pathogens revealed by comparative genomics.</title>
        <authorList>
            <person name="Yin Z."/>
            <person name="Huang L."/>
        </authorList>
    </citation>
    <scope>NUCLEOTIDE SEQUENCE [LARGE SCALE GENOMIC DNA]</scope>
    <source>
        <strain evidence="3 4">03-1</strain>
    </source>
</reference>
<protein>
    <recommendedName>
        <fullName evidence="5">DUF1275 domain protein</fullName>
    </recommendedName>
</protein>
<dbReference type="STRING" id="356882.A0A423W7Y9"/>
<dbReference type="AlphaFoldDB" id="A0A423W7Y9"/>
<keyword evidence="4" id="KW-1185">Reference proteome</keyword>